<feature type="non-terminal residue" evidence="1">
    <location>
        <position position="1"/>
    </location>
</feature>
<accession>A0ABD0JSD1</accession>
<name>A0ABD0JSD1_9CAEN</name>
<comment type="caution">
    <text evidence="1">The sequence shown here is derived from an EMBL/GenBank/DDBJ whole genome shotgun (WGS) entry which is preliminary data.</text>
</comment>
<gene>
    <name evidence="1" type="ORF">BaRGS_00030974</name>
</gene>
<keyword evidence="2" id="KW-1185">Reference proteome</keyword>
<dbReference type="Proteomes" id="UP001519460">
    <property type="component" value="Unassembled WGS sequence"/>
</dbReference>
<dbReference type="AlphaFoldDB" id="A0ABD0JSD1"/>
<reference evidence="1 2" key="1">
    <citation type="journal article" date="2023" name="Sci. Data">
        <title>Genome assembly of the Korean intertidal mud-creeper Batillaria attramentaria.</title>
        <authorList>
            <person name="Patra A.K."/>
            <person name="Ho P.T."/>
            <person name="Jun S."/>
            <person name="Lee S.J."/>
            <person name="Kim Y."/>
            <person name="Won Y.J."/>
        </authorList>
    </citation>
    <scope>NUCLEOTIDE SEQUENCE [LARGE SCALE GENOMIC DNA]</scope>
    <source>
        <strain evidence="1">Wonlab-2016</strain>
    </source>
</reference>
<protein>
    <submittedName>
        <fullName evidence="1">Uncharacterized protein</fullName>
    </submittedName>
</protein>
<proteinExistence type="predicted"/>
<organism evidence="1 2">
    <name type="scientific">Batillaria attramentaria</name>
    <dbReference type="NCBI Taxonomy" id="370345"/>
    <lineage>
        <taxon>Eukaryota</taxon>
        <taxon>Metazoa</taxon>
        <taxon>Spiralia</taxon>
        <taxon>Lophotrochozoa</taxon>
        <taxon>Mollusca</taxon>
        <taxon>Gastropoda</taxon>
        <taxon>Caenogastropoda</taxon>
        <taxon>Sorbeoconcha</taxon>
        <taxon>Cerithioidea</taxon>
        <taxon>Batillariidae</taxon>
        <taxon>Batillaria</taxon>
    </lineage>
</organism>
<evidence type="ECO:0000313" key="2">
    <source>
        <dbReference type="Proteomes" id="UP001519460"/>
    </source>
</evidence>
<evidence type="ECO:0000313" key="1">
    <source>
        <dbReference type="EMBL" id="KAK7477791.1"/>
    </source>
</evidence>
<dbReference type="EMBL" id="JACVVK020000341">
    <property type="protein sequence ID" value="KAK7477791.1"/>
    <property type="molecule type" value="Genomic_DNA"/>
</dbReference>
<sequence>EKTWARLCKSSRTAANKSWSIREFRQEPIRGPVHDCDEGRGKKKMAEREYDGFTGSVDTGELYRLLDSVPESCCTRLQDYRITAVDSPGRAHNNSLPKGFNLVFEQESDPATLSAEGLVKRRGTVRQEAVYPCLSDSQAAPSTAVYTLYTPADRWARGYSRNFKMKATGSWNS</sequence>